<evidence type="ECO:0000313" key="1">
    <source>
        <dbReference type="EMBL" id="PKR87315.1"/>
    </source>
</evidence>
<reference evidence="1 2" key="1">
    <citation type="submission" date="2017-12" db="EMBL/GenBank/DDBJ databases">
        <title>Anaerobic carbon monoxide metabolism by Pleomorphomonas carboxyditropha sp. nov., a new mesophilic hydrogenogenic carboxidotroph.</title>
        <authorList>
            <person name="Esquivel-Elizondo S."/>
            <person name="Krajmalnik-Brown R."/>
        </authorList>
    </citation>
    <scope>NUCLEOTIDE SEQUENCE [LARGE SCALE GENOMIC DNA]</scope>
    <source>
        <strain evidence="1 2">R5-392</strain>
    </source>
</reference>
<dbReference type="Proteomes" id="UP000233491">
    <property type="component" value="Unassembled WGS sequence"/>
</dbReference>
<dbReference type="EMBL" id="PJNW01000019">
    <property type="protein sequence ID" value="PKR87315.1"/>
    <property type="molecule type" value="Genomic_DNA"/>
</dbReference>
<comment type="caution">
    <text evidence="1">The sequence shown here is derived from an EMBL/GenBank/DDBJ whole genome shotgun (WGS) entry which is preliminary data.</text>
</comment>
<dbReference type="InterPro" id="IPR048922">
    <property type="entry name" value="Bbp16"/>
</dbReference>
<keyword evidence="2" id="KW-1185">Reference proteome</keyword>
<proteinExistence type="predicted"/>
<protein>
    <submittedName>
        <fullName evidence="1">Uncharacterized protein</fullName>
    </submittedName>
</protein>
<dbReference type="OrthoDB" id="5455995at2"/>
<dbReference type="RefSeq" id="WP_101291126.1">
    <property type="nucleotide sequence ID" value="NZ_FOUQ01000021.1"/>
</dbReference>
<dbReference type="Pfam" id="PF21190">
    <property type="entry name" value="Bbp16"/>
    <property type="match status" value="1"/>
</dbReference>
<dbReference type="Gene3D" id="2.60.120.1110">
    <property type="match status" value="1"/>
</dbReference>
<evidence type="ECO:0000313" key="2">
    <source>
        <dbReference type="Proteomes" id="UP000233491"/>
    </source>
</evidence>
<organism evidence="1 2">
    <name type="scientific">Pleomorphomonas diazotrophica</name>
    <dbReference type="NCBI Taxonomy" id="1166257"/>
    <lineage>
        <taxon>Bacteria</taxon>
        <taxon>Pseudomonadati</taxon>
        <taxon>Pseudomonadota</taxon>
        <taxon>Alphaproteobacteria</taxon>
        <taxon>Hyphomicrobiales</taxon>
        <taxon>Pleomorphomonadaceae</taxon>
        <taxon>Pleomorphomonas</taxon>
    </lineage>
</organism>
<gene>
    <name evidence="1" type="ORF">CXZ10_19890</name>
</gene>
<accession>A0A1I4WSC9</accession>
<name>A0A1I4WSC9_9HYPH</name>
<sequence>MILDTQALFSDAQPVTATAASTNTIDFGPISPATKNFDVGKGDDVALLVQVVEDFNNLTSLQIDLELDSTTTFTPDRVIPLATVPLAQLKAGSQIARDGLPRGLTLQYGRLKYTVTGTAPTTGKITAGVVAGVQSNGVAI</sequence>
<dbReference type="AlphaFoldDB" id="A0A1I4WSC9"/>